<dbReference type="EMBL" id="PCSR01000114">
    <property type="protein sequence ID" value="PIP52740.1"/>
    <property type="molecule type" value="Genomic_DNA"/>
</dbReference>
<sequence length="243" mass="27398">MKKRYSAIIVFLATAITTILLGFITSAYAKEEEHGKQASVSIQNKQQTQIQLNSENEEIDQFHYRQQIKNKEFTIMGVIEDFGDNWIKVNSKTIKIDTLVTGEVELKGKLAIGEKIKIEGIIDDETYYAKQYMIIGTGQGRFQDEIENDDYNDDDEDEDEDDKEQIVISSPSPIASPIASPSPIVSPLPKESIVTSFTGSDTMADTLIDTENIDKKVSLLEDMGIEFQKAWEQILKYLKGLSQ</sequence>
<proteinExistence type="predicted"/>
<evidence type="ECO:0000313" key="1">
    <source>
        <dbReference type="EMBL" id="PIP52740.1"/>
    </source>
</evidence>
<organism evidence="1 2">
    <name type="scientific">Candidatus Beckwithbacteria bacterium CG23_combo_of_CG06-09_8_20_14_all_34_8</name>
    <dbReference type="NCBI Taxonomy" id="1974497"/>
    <lineage>
        <taxon>Bacteria</taxon>
        <taxon>Candidatus Beckwithiibacteriota</taxon>
    </lineage>
</organism>
<gene>
    <name evidence="1" type="ORF">COX08_04750</name>
</gene>
<name>A0A2H0B6Q4_9BACT</name>
<protein>
    <recommendedName>
        <fullName evidence="3">DUF5666 domain-containing protein</fullName>
    </recommendedName>
</protein>
<evidence type="ECO:0008006" key="3">
    <source>
        <dbReference type="Google" id="ProtNLM"/>
    </source>
</evidence>
<evidence type="ECO:0000313" key="2">
    <source>
        <dbReference type="Proteomes" id="UP000229459"/>
    </source>
</evidence>
<dbReference type="Proteomes" id="UP000229459">
    <property type="component" value="Unassembled WGS sequence"/>
</dbReference>
<accession>A0A2H0B6Q4</accession>
<comment type="caution">
    <text evidence="1">The sequence shown here is derived from an EMBL/GenBank/DDBJ whole genome shotgun (WGS) entry which is preliminary data.</text>
</comment>
<reference evidence="1 2" key="1">
    <citation type="submission" date="2017-09" db="EMBL/GenBank/DDBJ databases">
        <title>Depth-based differentiation of microbial function through sediment-hosted aquifers and enrichment of novel symbionts in the deep terrestrial subsurface.</title>
        <authorList>
            <person name="Probst A.J."/>
            <person name="Ladd B."/>
            <person name="Jarett J.K."/>
            <person name="Geller-Mcgrath D.E."/>
            <person name="Sieber C.M."/>
            <person name="Emerson J.B."/>
            <person name="Anantharaman K."/>
            <person name="Thomas B.C."/>
            <person name="Malmstrom R."/>
            <person name="Stieglmeier M."/>
            <person name="Klingl A."/>
            <person name="Woyke T."/>
            <person name="Ryan C.M."/>
            <person name="Banfield J.F."/>
        </authorList>
    </citation>
    <scope>NUCLEOTIDE SEQUENCE [LARGE SCALE GENOMIC DNA]</scope>
    <source>
        <strain evidence="1">CG23_combo_of_CG06-09_8_20_14_all_34_8</strain>
    </source>
</reference>
<dbReference type="AlphaFoldDB" id="A0A2H0B6Q4"/>